<comment type="caution">
    <text evidence="3">The sequence shown here is derived from an EMBL/GenBank/DDBJ whole genome shotgun (WGS) entry which is preliminary data.</text>
</comment>
<evidence type="ECO:0000259" key="1">
    <source>
        <dbReference type="Pfam" id="PF04773"/>
    </source>
</evidence>
<feature type="domain" description="FecR N-terminal" evidence="2">
    <location>
        <begin position="3"/>
        <end position="41"/>
    </location>
</feature>
<name>A0A9X1DBG1_9SPHN</name>
<evidence type="ECO:0000313" key="3">
    <source>
        <dbReference type="EMBL" id="MBT2186962.1"/>
    </source>
</evidence>
<dbReference type="Pfam" id="PF04773">
    <property type="entry name" value="FecR"/>
    <property type="match status" value="1"/>
</dbReference>
<dbReference type="InterPro" id="IPR006860">
    <property type="entry name" value="FecR"/>
</dbReference>
<feature type="domain" description="FecR protein" evidence="1">
    <location>
        <begin position="101"/>
        <end position="190"/>
    </location>
</feature>
<evidence type="ECO:0000313" key="4">
    <source>
        <dbReference type="Proteomes" id="UP001138757"/>
    </source>
</evidence>
<organism evidence="3 4">
    <name type="scientific">Sphingobium nicotianae</name>
    <dbReference type="NCBI Taxonomy" id="2782607"/>
    <lineage>
        <taxon>Bacteria</taxon>
        <taxon>Pseudomonadati</taxon>
        <taxon>Pseudomonadota</taxon>
        <taxon>Alphaproteobacteria</taxon>
        <taxon>Sphingomonadales</taxon>
        <taxon>Sphingomonadaceae</taxon>
        <taxon>Sphingobium</taxon>
    </lineage>
</organism>
<protein>
    <submittedName>
        <fullName evidence="3">FecR domain-containing protein</fullName>
    </submittedName>
</protein>
<gene>
    <name evidence="3" type="ORF">KK488_08385</name>
</gene>
<dbReference type="PANTHER" id="PTHR30273:SF2">
    <property type="entry name" value="PROTEIN FECR"/>
    <property type="match status" value="1"/>
</dbReference>
<evidence type="ECO:0000259" key="2">
    <source>
        <dbReference type="Pfam" id="PF16220"/>
    </source>
</evidence>
<dbReference type="Proteomes" id="UP001138757">
    <property type="component" value="Unassembled WGS sequence"/>
</dbReference>
<dbReference type="Pfam" id="PF16220">
    <property type="entry name" value="DUF4880"/>
    <property type="match status" value="1"/>
</dbReference>
<dbReference type="AlphaFoldDB" id="A0A9X1DBG1"/>
<dbReference type="Gene3D" id="2.60.120.1440">
    <property type="match status" value="1"/>
</dbReference>
<proteinExistence type="predicted"/>
<keyword evidence="4" id="KW-1185">Reference proteome</keyword>
<dbReference type="Gene3D" id="3.55.50.30">
    <property type="match status" value="1"/>
</dbReference>
<dbReference type="InterPro" id="IPR032623">
    <property type="entry name" value="FecR_N"/>
</dbReference>
<accession>A0A9X1DBG1</accession>
<dbReference type="GO" id="GO:0016989">
    <property type="term" value="F:sigma factor antagonist activity"/>
    <property type="evidence" value="ECO:0007669"/>
    <property type="project" value="TreeGrafter"/>
</dbReference>
<dbReference type="PIRSF" id="PIRSF018266">
    <property type="entry name" value="FecR"/>
    <property type="match status" value="1"/>
</dbReference>
<sequence>MVDEAIAWHLRQDEMDEADWIDFVEWLEDDPRHAETYDRVALADGAIAAAPVRTGALREPANDRGSSRWQLTAWLTAAAACAAAVSAVLIMRPTPSSTYALETRAGETKQLALADGSRIEIAGGSRLLLDRAQPRQVTLERGEALFHVRHDASDPFVVHSGTLAVEDVGTVFNVKRDGKAFEVAVAEGSVMFQPRSEQVTLGAGAILSVDETRQQVRRGKIDAALVGGWRTGRLSFSDTPVPEVLSTIKRLYGTDLVAEDGLSSRTVTGMITLSGEARRDVPHIASLVGASWRVDGARWILSPMGSGQP</sequence>
<reference evidence="3" key="1">
    <citation type="submission" date="2021-05" db="EMBL/GenBank/DDBJ databases">
        <title>Genome of Sphingobium sp. strain.</title>
        <authorList>
            <person name="Fan R."/>
        </authorList>
    </citation>
    <scope>NUCLEOTIDE SEQUENCE</scope>
    <source>
        <strain evidence="3">H33</strain>
    </source>
</reference>
<dbReference type="PANTHER" id="PTHR30273">
    <property type="entry name" value="PERIPLASMIC SIGNAL SENSOR AND SIGMA FACTOR ACTIVATOR FECR-RELATED"/>
    <property type="match status" value="1"/>
</dbReference>
<dbReference type="EMBL" id="JAHGAW010000005">
    <property type="protein sequence ID" value="MBT2186962.1"/>
    <property type="molecule type" value="Genomic_DNA"/>
</dbReference>
<dbReference type="InterPro" id="IPR012373">
    <property type="entry name" value="Ferrdict_sens_TM"/>
</dbReference>